<evidence type="ECO:0000256" key="4">
    <source>
        <dbReference type="ARBA" id="ARBA00023136"/>
    </source>
</evidence>
<evidence type="ECO:0000313" key="8">
    <source>
        <dbReference type="Proteomes" id="UP000515124"/>
    </source>
</evidence>
<gene>
    <name evidence="9" type="primary">LOC110766362</name>
</gene>
<dbReference type="PANTHER" id="PTHR45651">
    <property type="entry name" value="CYCLIC NUCLEOTIDE-GATED ION CHANNEL 15-RELATED-RELATED"/>
    <property type="match status" value="1"/>
</dbReference>
<feature type="transmembrane region" description="Helical" evidence="6">
    <location>
        <begin position="87"/>
        <end position="108"/>
    </location>
</feature>
<proteinExistence type="predicted"/>
<keyword evidence="5" id="KW-0813">Transport</keyword>
<dbReference type="InterPro" id="IPR005821">
    <property type="entry name" value="Ion_trans_dom"/>
</dbReference>
<name>A0A6P5TE41_PRUAV</name>
<dbReference type="SUPFAM" id="SSF81324">
    <property type="entry name" value="Voltage-gated potassium channels"/>
    <property type="match status" value="1"/>
</dbReference>
<feature type="transmembrane region" description="Helical" evidence="6">
    <location>
        <begin position="56"/>
        <end position="75"/>
    </location>
</feature>
<accession>A0A6P5TE41</accession>
<keyword evidence="5" id="KW-0406">Ion transport</keyword>
<evidence type="ECO:0000256" key="6">
    <source>
        <dbReference type="SAM" id="Phobius"/>
    </source>
</evidence>
<feature type="transmembrane region" description="Helical" evidence="6">
    <location>
        <begin position="20"/>
        <end position="44"/>
    </location>
</feature>
<dbReference type="Pfam" id="PF00520">
    <property type="entry name" value="Ion_trans"/>
    <property type="match status" value="1"/>
</dbReference>
<keyword evidence="2 6" id="KW-0812">Transmembrane</keyword>
<keyword evidence="3 6" id="KW-1133">Transmembrane helix</keyword>
<sequence length="289" mass="33571">MSYPRLAKFAKGLALRKPWLSFDFIVEFLAILPVPQVAVTVLFFEVKGSGYFYERSIINLVLLFQYLPRIFRIYLHASSIKKIWIKGVLNFYLYILASHMLGAIWYFLAIQRETICWHEACKSTEGCKAIHYCDEIDTSRSTNNITFVNEKCPINPANAKLFDFGIFLEALQSVNTAGQINFSTKFFYTLWWGFRNMSNYGTDLKTSNYWWENCFAILISAIGLLLFSYLIGNVQTCMQQLTSTNPSEVEKGKEGEIRCWMSRNCLLEYKIEVKNDAKHKSKLARQHVR</sequence>
<dbReference type="PANTHER" id="PTHR45651:SF68">
    <property type="entry name" value="ION TRANSPORT DOMAIN-CONTAINING PROTEIN"/>
    <property type="match status" value="1"/>
</dbReference>
<evidence type="ECO:0000259" key="7">
    <source>
        <dbReference type="Pfam" id="PF00520"/>
    </source>
</evidence>
<comment type="subcellular location">
    <subcellularLocation>
        <location evidence="1">Membrane</location>
        <topology evidence="1">Multi-pass membrane protein</topology>
    </subcellularLocation>
</comment>
<reference evidence="9" key="1">
    <citation type="submission" date="2025-08" db="UniProtKB">
        <authorList>
            <consortium name="RefSeq"/>
        </authorList>
    </citation>
    <scope>IDENTIFICATION</scope>
</reference>
<evidence type="ECO:0000256" key="5">
    <source>
        <dbReference type="ARBA" id="ARBA00023303"/>
    </source>
</evidence>
<dbReference type="Gene3D" id="1.10.287.70">
    <property type="match status" value="1"/>
</dbReference>
<keyword evidence="4 6" id="KW-0472">Membrane</keyword>
<dbReference type="GO" id="GO:0005216">
    <property type="term" value="F:monoatomic ion channel activity"/>
    <property type="evidence" value="ECO:0007669"/>
    <property type="project" value="InterPro"/>
</dbReference>
<feature type="domain" description="Ion transport" evidence="7">
    <location>
        <begin position="17"/>
        <end position="243"/>
    </location>
</feature>
<feature type="transmembrane region" description="Helical" evidence="6">
    <location>
        <begin position="209"/>
        <end position="231"/>
    </location>
</feature>
<dbReference type="Proteomes" id="UP000515124">
    <property type="component" value="Unplaced"/>
</dbReference>
<keyword evidence="5" id="KW-0407">Ion channel</keyword>
<organism evidence="8 9">
    <name type="scientific">Prunus avium</name>
    <name type="common">Cherry</name>
    <name type="synonym">Cerasus avium</name>
    <dbReference type="NCBI Taxonomy" id="42229"/>
    <lineage>
        <taxon>Eukaryota</taxon>
        <taxon>Viridiplantae</taxon>
        <taxon>Streptophyta</taxon>
        <taxon>Embryophyta</taxon>
        <taxon>Tracheophyta</taxon>
        <taxon>Spermatophyta</taxon>
        <taxon>Magnoliopsida</taxon>
        <taxon>eudicotyledons</taxon>
        <taxon>Gunneridae</taxon>
        <taxon>Pentapetalae</taxon>
        <taxon>rosids</taxon>
        <taxon>fabids</taxon>
        <taxon>Rosales</taxon>
        <taxon>Rosaceae</taxon>
        <taxon>Amygdaloideae</taxon>
        <taxon>Amygdaleae</taxon>
        <taxon>Prunus</taxon>
    </lineage>
</organism>
<dbReference type="KEGG" id="pavi:110766362"/>
<evidence type="ECO:0000313" key="9">
    <source>
        <dbReference type="RefSeq" id="XP_021825372.1"/>
    </source>
</evidence>
<dbReference type="GeneID" id="110766362"/>
<dbReference type="GO" id="GO:0016020">
    <property type="term" value="C:membrane"/>
    <property type="evidence" value="ECO:0007669"/>
    <property type="project" value="UniProtKB-SubCell"/>
</dbReference>
<evidence type="ECO:0000256" key="3">
    <source>
        <dbReference type="ARBA" id="ARBA00022989"/>
    </source>
</evidence>
<protein>
    <submittedName>
        <fullName evidence="9">Cyclic nucleotide-gated ion channel 1-like</fullName>
    </submittedName>
</protein>
<evidence type="ECO:0000256" key="2">
    <source>
        <dbReference type="ARBA" id="ARBA00022692"/>
    </source>
</evidence>
<evidence type="ECO:0000256" key="1">
    <source>
        <dbReference type="ARBA" id="ARBA00004141"/>
    </source>
</evidence>
<dbReference type="AlphaFoldDB" id="A0A6P5TE41"/>
<keyword evidence="8" id="KW-1185">Reference proteome</keyword>
<dbReference type="RefSeq" id="XP_021825372.1">
    <property type="nucleotide sequence ID" value="XM_021969680.1"/>
</dbReference>